<proteinExistence type="inferred from homology"/>
<reference evidence="8 9" key="1">
    <citation type="submission" date="2016-10" db="EMBL/GenBank/DDBJ databases">
        <title>Complete Genome Sequence of Peptococcaceae strain DCMF.</title>
        <authorList>
            <person name="Edwards R.J."/>
            <person name="Holland S.I."/>
            <person name="Deshpande N.P."/>
            <person name="Wong Y.K."/>
            <person name="Ertan H."/>
            <person name="Manefield M."/>
            <person name="Russell T.L."/>
            <person name="Lee M.J."/>
        </authorList>
    </citation>
    <scope>NUCLEOTIDE SEQUENCE [LARGE SCALE GENOMIC DNA]</scope>
    <source>
        <strain evidence="8 9">DCMF</strain>
    </source>
</reference>
<dbReference type="InterPro" id="IPR003760">
    <property type="entry name" value="PnrA-like"/>
</dbReference>
<comment type="similarity">
    <text evidence="2">Belongs to the BMP lipoprotein family.</text>
</comment>
<keyword evidence="5" id="KW-0472">Membrane</keyword>
<accession>A0A3G1L1P1</accession>
<dbReference type="OrthoDB" id="9769871at2"/>
<dbReference type="InterPro" id="IPR028082">
    <property type="entry name" value="Peripla_BP_I"/>
</dbReference>
<dbReference type="SUPFAM" id="SSF53822">
    <property type="entry name" value="Periplasmic binding protein-like I"/>
    <property type="match status" value="1"/>
</dbReference>
<dbReference type="Proteomes" id="UP000323521">
    <property type="component" value="Chromosome"/>
</dbReference>
<evidence type="ECO:0000256" key="4">
    <source>
        <dbReference type="ARBA" id="ARBA00022729"/>
    </source>
</evidence>
<keyword evidence="4" id="KW-0732">Signal</keyword>
<evidence type="ECO:0000256" key="1">
    <source>
        <dbReference type="ARBA" id="ARBA00004193"/>
    </source>
</evidence>
<keyword evidence="6" id="KW-0449">Lipoprotein</keyword>
<dbReference type="CDD" id="cd06354">
    <property type="entry name" value="PBP1_PrnA-like"/>
    <property type="match status" value="1"/>
</dbReference>
<keyword evidence="9" id="KW-1185">Reference proteome</keyword>
<feature type="domain" description="ABC transporter substrate-binding protein PnrA-like" evidence="7">
    <location>
        <begin position="31"/>
        <end position="333"/>
    </location>
</feature>
<dbReference type="InterPro" id="IPR050957">
    <property type="entry name" value="BMP_lipoprotein"/>
</dbReference>
<comment type="subcellular location">
    <subcellularLocation>
        <location evidence="1">Cell membrane</location>
        <topology evidence="1">Lipid-anchor</topology>
    </subcellularLocation>
</comment>
<dbReference type="Pfam" id="PF02608">
    <property type="entry name" value="Bmp"/>
    <property type="match status" value="1"/>
</dbReference>
<dbReference type="GO" id="GO:0005886">
    <property type="term" value="C:plasma membrane"/>
    <property type="evidence" value="ECO:0007669"/>
    <property type="project" value="UniProtKB-SubCell"/>
</dbReference>
<evidence type="ECO:0000313" key="8">
    <source>
        <dbReference type="EMBL" id="ATW28564.1"/>
    </source>
</evidence>
<evidence type="ECO:0000256" key="6">
    <source>
        <dbReference type="ARBA" id="ARBA00023288"/>
    </source>
</evidence>
<dbReference type="EMBL" id="CP017634">
    <property type="protein sequence ID" value="ATW28564.1"/>
    <property type="molecule type" value="Genomic_DNA"/>
</dbReference>
<evidence type="ECO:0000256" key="2">
    <source>
        <dbReference type="ARBA" id="ARBA00008610"/>
    </source>
</evidence>
<evidence type="ECO:0000256" key="3">
    <source>
        <dbReference type="ARBA" id="ARBA00022475"/>
    </source>
</evidence>
<protein>
    <recommendedName>
        <fullName evidence="7">ABC transporter substrate-binding protein PnrA-like domain-containing protein</fullName>
    </recommendedName>
</protein>
<dbReference type="PANTHER" id="PTHR34296">
    <property type="entry name" value="TRANSCRIPTIONAL ACTIVATOR PROTEIN MED"/>
    <property type="match status" value="1"/>
</dbReference>
<evidence type="ECO:0000256" key="5">
    <source>
        <dbReference type="ARBA" id="ARBA00023136"/>
    </source>
</evidence>
<dbReference type="PANTHER" id="PTHR34296:SF2">
    <property type="entry name" value="ABC TRANSPORTER GUANOSINE-BINDING PROTEIN NUPN"/>
    <property type="match status" value="1"/>
</dbReference>
<sequence>MLFVLLIVSILLAGCGQGEAPAKSAAAPLKVALVLDQPGLGDGGFNDSAHSGLTRAKENFSDKLEISTVTPKDLESREEELKKLVQNKTDLVIAMGYYYADILPQVAAEYPDIKFVLIDNDLPDLKAEGNLTSLTFKDQEGAFLAGAALKSRTGKIGFVGGVEVPAVKNFEAGYTAGAKHINPGIEIFSSYAATGVEGFNSPEKGKALALAQIKDGADVIFHAAGATGFGVFEAAAEKKILAIGVDIDQTFVVPEAEREYILTSIIKGVDIAVYDVISLRLDNKLMGGYITLGVKDGVETYAENEINKELLAEIKPRLDGIKAQIIDGAITVPEFTK</sequence>
<dbReference type="Gene3D" id="3.40.50.2300">
    <property type="match status" value="2"/>
</dbReference>
<organism evidence="8 9">
    <name type="scientific">Formimonas warabiya</name>
    <dbReference type="NCBI Taxonomy" id="1761012"/>
    <lineage>
        <taxon>Bacteria</taxon>
        <taxon>Bacillati</taxon>
        <taxon>Bacillota</taxon>
        <taxon>Clostridia</taxon>
        <taxon>Eubacteriales</taxon>
        <taxon>Peptococcaceae</taxon>
        <taxon>Candidatus Formimonas</taxon>
    </lineage>
</organism>
<gene>
    <name evidence="8" type="ORF">DCMF_12100</name>
</gene>
<dbReference type="KEGG" id="fwa:DCMF_12100"/>
<evidence type="ECO:0000313" key="9">
    <source>
        <dbReference type="Proteomes" id="UP000323521"/>
    </source>
</evidence>
<keyword evidence="3" id="KW-1003">Cell membrane</keyword>
<dbReference type="AlphaFoldDB" id="A0A3G1L1P1"/>
<evidence type="ECO:0000259" key="7">
    <source>
        <dbReference type="Pfam" id="PF02608"/>
    </source>
</evidence>
<name>A0A3G1L1P1_FORW1</name>